<dbReference type="GO" id="GO:0005525">
    <property type="term" value="F:GTP binding"/>
    <property type="evidence" value="ECO:0007669"/>
    <property type="project" value="UniProtKB-KW"/>
</dbReference>
<dbReference type="SUPFAM" id="SSF52156">
    <property type="entry name" value="Initiation factor IF2/eIF5b, domain 3"/>
    <property type="match status" value="1"/>
</dbReference>
<dbReference type="GO" id="GO:0005737">
    <property type="term" value="C:cytoplasm"/>
    <property type="evidence" value="ECO:0007669"/>
    <property type="project" value="TreeGrafter"/>
</dbReference>
<dbReference type="CDD" id="cd01887">
    <property type="entry name" value="IF2_eIF5B"/>
    <property type="match status" value="1"/>
</dbReference>
<dbReference type="InterPro" id="IPR006847">
    <property type="entry name" value="IF2_N"/>
</dbReference>
<dbReference type="HAMAP" id="MF_00100_B">
    <property type="entry name" value="IF_2_B"/>
    <property type="match status" value="1"/>
</dbReference>
<dbReference type="SUPFAM" id="SSF50447">
    <property type="entry name" value="Translation proteins"/>
    <property type="match status" value="2"/>
</dbReference>
<dbReference type="Gene3D" id="1.10.10.2480">
    <property type="match status" value="1"/>
</dbReference>
<dbReference type="FunFam" id="3.40.50.10050:FF:000001">
    <property type="entry name" value="Translation initiation factor IF-2"/>
    <property type="match status" value="1"/>
</dbReference>
<dbReference type="Pfam" id="PF22042">
    <property type="entry name" value="EF-G_D2"/>
    <property type="match status" value="1"/>
</dbReference>
<feature type="region of interest" description="Disordered" evidence="7">
    <location>
        <begin position="118"/>
        <end position="169"/>
    </location>
</feature>
<dbReference type="Gene3D" id="3.40.50.300">
    <property type="entry name" value="P-loop containing nucleotide triphosphate hydrolases"/>
    <property type="match status" value="1"/>
</dbReference>
<feature type="compositionally biased region" description="Basic and acidic residues" evidence="7">
    <location>
        <begin position="225"/>
        <end position="237"/>
    </location>
</feature>
<dbReference type="AlphaFoldDB" id="A0A381SVX5"/>
<feature type="domain" description="Tr-type G" evidence="8">
    <location>
        <begin position="322"/>
        <end position="492"/>
    </location>
</feature>
<protein>
    <recommendedName>
        <fullName evidence="8">Tr-type G domain-containing protein</fullName>
    </recommendedName>
</protein>
<dbReference type="Gene3D" id="2.40.30.10">
    <property type="entry name" value="Translation factors"/>
    <property type="match status" value="2"/>
</dbReference>
<comment type="function">
    <text evidence="6">One of the essential components for the initiation of protein synthesis. Protects formylmethionyl-tRNA from spontaneous hydrolysis and promotes its binding to the 30S ribosomal subunits. Also involved in the hydrolysis of GTP during the formation of the 70S ribosomal complex.</text>
</comment>
<organism evidence="9">
    <name type="scientific">marine metagenome</name>
    <dbReference type="NCBI Taxonomy" id="408172"/>
    <lineage>
        <taxon>unclassified sequences</taxon>
        <taxon>metagenomes</taxon>
        <taxon>ecological metagenomes</taxon>
    </lineage>
</organism>
<comment type="similarity">
    <text evidence="1">Belongs to the TRAFAC class translation factor GTPase superfamily. Classic translation factor GTPase family. IF-2 subfamily.</text>
</comment>
<dbReference type="InterPro" id="IPR015760">
    <property type="entry name" value="TIF_IF2"/>
</dbReference>
<dbReference type="GO" id="GO:0003924">
    <property type="term" value="F:GTPase activity"/>
    <property type="evidence" value="ECO:0007669"/>
    <property type="project" value="InterPro"/>
</dbReference>
<dbReference type="InterPro" id="IPR023115">
    <property type="entry name" value="TIF_IF2_dom3"/>
</dbReference>
<dbReference type="NCBIfam" id="TIGR00231">
    <property type="entry name" value="small_GTP"/>
    <property type="match status" value="1"/>
</dbReference>
<feature type="region of interest" description="Disordered" evidence="7">
    <location>
        <begin position="220"/>
        <end position="242"/>
    </location>
</feature>
<accession>A0A381SVX5</accession>
<evidence type="ECO:0000256" key="7">
    <source>
        <dbReference type="SAM" id="MobiDB-lite"/>
    </source>
</evidence>
<feature type="compositionally biased region" description="Basic and acidic residues" evidence="7">
    <location>
        <begin position="118"/>
        <end position="130"/>
    </location>
</feature>
<keyword evidence="3" id="KW-0547">Nucleotide-binding</keyword>
<proteinExistence type="inferred from homology"/>
<dbReference type="FunFam" id="2.40.30.10:FF:000008">
    <property type="entry name" value="Translation initiation factor IF-2"/>
    <property type="match status" value="1"/>
</dbReference>
<gene>
    <name evidence="9" type="ORF">METZ01_LOCUS60305</name>
</gene>
<dbReference type="Pfam" id="PF11987">
    <property type="entry name" value="IF-2"/>
    <property type="match status" value="1"/>
</dbReference>
<dbReference type="CDD" id="cd03692">
    <property type="entry name" value="mtIF2_IVc"/>
    <property type="match status" value="1"/>
</dbReference>
<dbReference type="NCBIfam" id="TIGR00487">
    <property type="entry name" value="IF-2"/>
    <property type="match status" value="1"/>
</dbReference>
<feature type="compositionally biased region" description="Basic residues" evidence="7">
    <location>
        <begin position="159"/>
        <end position="169"/>
    </location>
</feature>
<evidence type="ECO:0000256" key="5">
    <source>
        <dbReference type="ARBA" id="ARBA00023134"/>
    </source>
</evidence>
<dbReference type="PROSITE" id="PS51722">
    <property type="entry name" value="G_TR_2"/>
    <property type="match status" value="1"/>
</dbReference>
<evidence type="ECO:0000256" key="4">
    <source>
        <dbReference type="ARBA" id="ARBA00022917"/>
    </source>
</evidence>
<dbReference type="Gene3D" id="3.40.50.10050">
    <property type="entry name" value="Translation initiation factor IF- 2, domain 3"/>
    <property type="match status" value="1"/>
</dbReference>
<dbReference type="InterPro" id="IPR000795">
    <property type="entry name" value="T_Tr_GTP-bd_dom"/>
</dbReference>
<dbReference type="SUPFAM" id="SSF52540">
    <property type="entry name" value="P-loop containing nucleoside triphosphate hydrolases"/>
    <property type="match status" value="1"/>
</dbReference>
<sequence length="825" mass="92266">MSVKRIFQIAKELNISHTDILNFLQSRGVEINSHMSPVDEDVYQLIMSEFAKDKQLVDRFRKEQVRREIHDTRLKEQQQSKKKLQLLTLEDQRKLEKKELEEEKKKIQEIQKIELEKQQSEQDKINKKGSAETAVLESDIELDTRKKPQSNRGNEIKKKFGGPKKQKLRKINLSNIQSEIGQGIPRKVKKHEKEEPVHKSVQTKVKETLAAIETKKKKKSYKKTKINDDESHNENKDSQPTVRIPEFASVEELSKIFEVTASDIVQVCIELGMLVTINQRLDWDLIELLASHYGCNAEKVVEMGEELFSLEETEEDKEKAVTKAPVVTVMGHVDHGKTSLLDYIRNSNVVAGESGSITQHIGAYKVELEDEKHVTFLDTPGHEAFTAMRARGAQVTDIVILVVAADDAVMPQTIEAINHAKAANVPIIVAINKMDKPGADPDRVRRALSENDVLVENWGGKVQSVEISAKTGEGISDLLDSLLLETEVMDLKANRDCKAIGTVVDSRLDKGLGPIGTILIQKGTLKLSDPFMCNDFSGKVRAIVNERGQKIKEAGPSDAVQIQGFAQVPQAADIFAVVDNEKDLKRISSERQRVRREIEHKKISFSLDGMSSMIKEGLIKILPVIIKADVDGSLDVLSDTFIKLNTDEVEIKIIHKAVGMVTESDVLLAEASNAVIVGFNVQVGSNAKLQANQSGVDIRTYNVIYNVVDELKLAMEGLLEPDKVETILGKAIVQQQFKIPKIGFIAGCKVDDGLIVRNAKSRLIRDQEIIGEGPITSLKRFKDDAREVKEGIECGIGIEGIKKYQDGDIIEVYEVREVKRKLVIN</sequence>
<dbReference type="InterPro" id="IPR027417">
    <property type="entry name" value="P-loop_NTPase"/>
</dbReference>
<evidence type="ECO:0000256" key="6">
    <source>
        <dbReference type="ARBA" id="ARBA00025162"/>
    </source>
</evidence>
<name>A0A381SVX5_9ZZZZ</name>
<dbReference type="CDD" id="cd03702">
    <property type="entry name" value="IF2_mtIF2_II"/>
    <property type="match status" value="1"/>
</dbReference>
<dbReference type="FunFam" id="3.40.50.300:FF:000019">
    <property type="entry name" value="Translation initiation factor IF-2"/>
    <property type="match status" value="1"/>
</dbReference>
<dbReference type="InterPro" id="IPR053905">
    <property type="entry name" value="EF-G-like_DII"/>
</dbReference>
<evidence type="ECO:0000259" key="8">
    <source>
        <dbReference type="PROSITE" id="PS51722"/>
    </source>
</evidence>
<dbReference type="FunFam" id="2.40.30.10:FF:000054">
    <property type="entry name" value="Translation initiation factor IF-2"/>
    <property type="match status" value="1"/>
</dbReference>
<keyword evidence="5" id="KW-0342">GTP-binding</keyword>
<dbReference type="InterPro" id="IPR009000">
    <property type="entry name" value="Transl_B-barrel_sf"/>
</dbReference>
<evidence type="ECO:0000256" key="2">
    <source>
        <dbReference type="ARBA" id="ARBA00022540"/>
    </source>
</evidence>
<keyword evidence="2" id="KW-0396">Initiation factor</keyword>
<dbReference type="PROSITE" id="PS01176">
    <property type="entry name" value="IF2"/>
    <property type="match status" value="1"/>
</dbReference>
<evidence type="ECO:0000256" key="1">
    <source>
        <dbReference type="ARBA" id="ARBA00007733"/>
    </source>
</evidence>
<dbReference type="InterPro" id="IPR044145">
    <property type="entry name" value="IF2_II"/>
</dbReference>
<dbReference type="GO" id="GO:0003743">
    <property type="term" value="F:translation initiation factor activity"/>
    <property type="evidence" value="ECO:0007669"/>
    <property type="project" value="UniProtKB-KW"/>
</dbReference>
<evidence type="ECO:0000313" key="9">
    <source>
        <dbReference type="EMBL" id="SVA07451.1"/>
    </source>
</evidence>
<keyword evidence="4" id="KW-0648">Protein biosynthesis</keyword>
<evidence type="ECO:0000256" key="3">
    <source>
        <dbReference type="ARBA" id="ARBA00022741"/>
    </source>
</evidence>
<reference evidence="9" key="1">
    <citation type="submission" date="2018-05" db="EMBL/GenBank/DDBJ databases">
        <authorList>
            <person name="Lanie J.A."/>
            <person name="Ng W.-L."/>
            <person name="Kazmierczak K.M."/>
            <person name="Andrzejewski T.M."/>
            <person name="Davidsen T.M."/>
            <person name="Wayne K.J."/>
            <person name="Tettelin H."/>
            <person name="Glass J.I."/>
            <person name="Rusch D."/>
            <person name="Podicherti R."/>
            <person name="Tsui H.-C.T."/>
            <person name="Winkler M.E."/>
        </authorList>
    </citation>
    <scope>NUCLEOTIDE SEQUENCE</scope>
</reference>
<dbReference type="InterPro" id="IPR000178">
    <property type="entry name" value="TF_IF2_bacterial-like"/>
</dbReference>
<dbReference type="PANTHER" id="PTHR43381">
    <property type="entry name" value="TRANSLATION INITIATION FACTOR IF-2-RELATED"/>
    <property type="match status" value="1"/>
</dbReference>
<dbReference type="EMBL" id="UINC01003567">
    <property type="protein sequence ID" value="SVA07451.1"/>
    <property type="molecule type" value="Genomic_DNA"/>
</dbReference>
<dbReference type="Pfam" id="PF00009">
    <property type="entry name" value="GTP_EFTU"/>
    <property type="match status" value="1"/>
</dbReference>
<dbReference type="InterPro" id="IPR036925">
    <property type="entry name" value="TIF_IF2_dom3_sf"/>
</dbReference>
<dbReference type="Pfam" id="PF04760">
    <property type="entry name" value="IF2_N"/>
    <property type="match status" value="2"/>
</dbReference>
<dbReference type="PANTHER" id="PTHR43381:SF5">
    <property type="entry name" value="TR-TYPE G DOMAIN-CONTAINING PROTEIN"/>
    <property type="match status" value="1"/>
</dbReference>
<dbReference type="InterPro" id="IPR005225">
    <property type="entry name" value="Small_GTP-bd"/>
</dbReference>